<dbReference type="AlphaFoldDB" id="A0A392RMN4"/>
<sequence length="50" mass="5952">HPSTIRNGNHVLKPANDDEMTGRNQWWKEREERPGMGKRDRDTDKKKMFG</sequence>
<organism evidence="2 3">
    <name type="scientific">Trifolium medium</name>
    <dbReference type="NCBI Taxonomy" id="97028"/>
    <lineage>
        <taxon>Eukaryota</taxon>
        <taxon>Viridiplantae</taxon>
        <taxon>Streptophyta</taxon>
        <taxon>Embryophyta</taxon>
        <taxon>Tracheophyta</taxon>
        <taxon>Spermatophyta</taxon>
        <taxon>Magnoliopsida</taxon>
        <taxon>eudicotyledons</taxon>
        <taxon>Gunneridae</taxon>
        <taxon>Pentapetalae</taxon>
        <taxon>rosids</taxon>
        <taxon>fabids</taxon>
        <taxon>Fabales</taxon>
        <taxon>Fabaceae</taxon>
        <taxon>Papilionoideae</taxon>
        <taxon>50 kb inversion clade</taxon>
        <taxon>NPAAA clade</taxon>
        <taxon>Hologalegina</taxon>
        <taxon>IRL clade</taxon>
        <taxon>Trifolieae</taxon>
        <taxon>Trifolium</taxon>
    </lineage>
</organism>
<evidence type="ECO:0000256" key="1">
    <source>
        <dbReference type="SAM" id="MobiDB-lite"/>
    </source>
</evidence>
<proteinExistence type="predicted"/>
<dbReference type="Proteomes" id="UP000265520">
    <property type="component" value="Unassembled WGS sequence"/>
</dbReference>
<feature type="compositionally biased region" description="Basic and acidic residues" evidence="1">
    <location>
        <begin position="26"/>
        <end position="50"/>
    </location>
</feature>
<comment type="caution">
    <text evidence="2">The sequence shown here is derived from an EMBL/GenBank/DDBJ whole genome shotgun (WGS) entry which is preliminary data.</text>
</comment>
<evidence type="ECO:0000313" key="3">
    <source>
        <dbReference type="Proteomes" id="UP000265520"/>
    </source>
</evidence>
<reference evidence="2 3" key="1">
    <citation type="journal article" date="2018" name="Front. Plant Sci.">
        <title>Red Clover (Trifolium pratense) and Zigzag Clover (T. medium) - A Picture of Genomic Similarities and Differences.</title>
        <authorList>
            <person name="Dluhosova J."/>
            <person name="Istvanek J."/>
            <person name="Nedelnik J."/>
            <person name="Repkova J."/>
        </authorList>
    </citation>
    <scope>NUCLEOTIDE SEQUENCE [LARGE SCALE GENOMIC DNA]</scope>
    <source>
        <strain evidence="3">cv. 10/8</strain>
        <tissue evidence="2">Leaf</tissue>
    </source>
</reference>
<feature type="non-terminal residue" evidence="2">
    <location>
        <position position="1"/>
    </location>
</feature>
<protein>
    <submittedName>
        <fullName evidence="2">Uncharacterized protein</fullName>
    </submittedName>
</protein>
<dbReference type="EMBL" id="LXQA010245610">
    <property type="protein sequence ID" value="MCI37537.1"/>
    <property type="molecule type" value="Genomic_DNA"/>
</dbReference>
<accession>A0A392RMN4</accession>
<feature type="region of interest" description="Disordered" evidence="1">
    <location>
        <begin position="1"/>
        <end position="50"/>
    </location>
</feature>
<name>A0A392RMN4_9FABA</name>
<keyword evidence="3" id="KW-1185">Reference proteome</keyword>
<evidence type="ECO:0000313" key="2">
    <source>
        <dbReference type="EMBL" id="MCI37537.1"/>
    </source>
</evidence>